<feature type="region of interest" description="Disordered" evidence="2">
    <location>
        <begin position="1186"/>
        <end position="1289"/>
    </location>
</feature>
<organism evidence="4 5">
    <name type="scientific">Acanthamoeba castellanii (strain ATCC 30010 / Neff)</name>
    <dbReference type="NCBI Taxonomy" id="1257118"/>
    <lineage>
        <taxon>Eukaryota</taxon>
        <taxon>Amoebozoa</taxon>
        <taxon>Discosea</taxon>
        <taxon>Longamoebia</taxon>
        <taxon>Centramoebida</taxon>
        <taxon>Acanthamoebidae</taxon>
        <taxon>Acanthamoeba</taxon>
    </lineage>
</organism>
<dbReference type="GeneID" id="14912807"/>
<name>L8GJD7_ACACF</name>
<dbReference type="GO" id="GO:0005783">
    <property type="term" value="C:endoplasmic reticulum"/>
    <property type="evidence" value="ECO:0007669"/>
    <property type="project" value="TreeGrafter"/>
</dbReference>
<accession>L8GJD7</accession>
<feature type="compositionally biased region" description="Low complexity" evidence="2">
    <location>
        <begin position="1253"/>
        <end position="1264"/>
    </location>
</feature>
<dbReference type="STRING" id="1257118.L8GJD7"/>
<dbReference type="InterPro" id="IPR057509">
    <property type="entry name" value="C2_SHIP1-2_2nd"/>
</dbReference>
<dbReference type="Pfam" id="PF24147">
    <property type="entry name" value="C2_SHIP1-2_2nd"/>
    <property type="match status" value="1"/>
</dbReference>
<dbReference type="OrthoDB" id="405996at2759"/>
<feature type="compositionally biased region" description="Low complexity" evidence="2">
    <location>
        <begin position="1196"/>
        <end position="1215"/>
    </location>
</feature>
<evidence type="ECO:0000256" key="2">
    <source>
        <dbReference type="SAM" id="MobiDB-lite"/>
    </source>
</evidence>
<dbReference type="PANTHER" id="PTHR45662:SF9">
    <property type="entry name" value="SAC DOMAIN-CONTAINING PROTEIN"/>
    <property type="match status" value="1"/>
</dbReference>
<feature type="compositionally biased region" description="Basic and acidic residues" evidence="2">
    <location>
        <begin position="828"/>
        <end position="852"/>
    </location>
</feature>
<proteinExistence type="predicted"/>
<dbReference type="GO" id="GO:0004439">
    <property type="term" value="F:phosphatidylinositol-4,5-bisphosphate 5-phosphatase activity"/>
    <property type="evidence" value="ECO:0007669"/>
    <property type="project" value="UniProtKB-EC"/>
</dbReference>
<dbReference type="InterPro" id="IPR036691">
    <property type="entry name" value="Endo/exonu/phosph_ase_sf"/>
</dbReference>
<feature type="compositionally biased region" description="Low complexity" evidence="2">
    <location>
        <begin position="1397"/>
        <end position="1410"/>
    </location>
</feature>
<evidence type="ECO:0000313" key="4">
    <source>
        <dbReference type="EMBL" id="ELR12306.1"/>
    </source>
</evidence>
<reference evidence="4 5" key="1">
    <citation type="journal article" date="2013" name="Genome Biol.">
        <title>Genome of Acanthamoeba castellanii highlights extensive lateral gene transfer and early evolution of tyrosine kinase signaling.</title>
        <authorList>
            <person name="Clarke M."/>
            <person name="Lohan A.J."/>
            <person name="Liu B."/>
            <person name="Lagkouvardos I."/>
            <person name="Roy S."/>
            <person name="Zafar N."/>
            <person name="Bertelli C."/>
            <person name="Schilde C."/>
            <person name="Kianianmomeni A."/>
            <person name="Burglin T.R."/>
            <person name="Frech C."/>
            <person name="Turcotte B."/>
            <person name="Kopec K.O."/>
            <person name="Synnott J.M."/>
            <person name="Choo C."/>
            <person name="Paponov I."/>
            <person name="Finkler A."/>
            <person name="Soon Heng Tan C."/>
            <person name="Hutchins A.P."/>
            <person name="Weinmeier T."/>
            <person name="Rattei T."/>
            <person name="Chu J.S."/>
            <person name="Gimenez G."/>
            <person name="Irimia M."/>
            <person name="Rigden D.J."/>
            <person name="Fitzpatrick D.A."/>
            <person name="Lorenzo-Morales J."/>
            <person name="Bateman A."/>
            <person name="Chiu C.H."/>
            <person name="Tang P."/>
            <person name="Hegemann P."/>
            <person name="Fromm H."/>
            <person name="Raoult D."/>
            <person name="Greub G."/>
            <person name="Miranda-Saavedra D."/>
            <person name="Chen N."/>
            <person name="Nash P."/>
            <person name="Ginger M.L."/>
            <person name="Horn M."/>
            <person name="Schaap P."/>
            <person name="Caler L."/>
            <person name="Loftus B."/>
        </authorList>
    </citation>
    <scope>NUCLEOTIDE SEQUENCE [LARGE SCALE GENOMIC DNA]</scope>
    <source>
        <strain evidence="4 5">Neff</strain>
    </source>
</reference>
<feature type="region of interest" description="Disordered" evidence="2">
    <location>
        <begin position="1331"/>
        <end position="1423"/>
    </location>
</feature>
<evidence type="ECO:0000256" key="1">
    <source>
        <dbReference type="ARBA" id="ARBA00013044"/>
    </source>
</evidence>
<dbReference type="VEuPathDB" id="AmoebaDB:ACA1_373700"/>
<dbReference type="EC" id="3.1.3.36" evidence="1"/>
<dbReference type="PANTHER" id="PTHR45662">
    <property type="entry name" value="PHOSPHATIDYLINOSITIDE PHOSPHATASE SAC1"/>
    <property type="match status" value="1"/>
</dbReference>
<dbReference type="KEGG" id="acan:ACA1_373700"/>
<evidence type="ECO:0000259" key="3">
    <source>
        <dbReference type="PROSITE" id="PS50275"/>
    </source>
</evidence>
<feature type="compositionally biased region" description="Low complexity" evidence="2">
    <location>
        <begin position="1370"/>
        <end position="1385"/>
    </location>
</feature>
<dbReference type="GO" id="GO:0043812">
    <property type="term" value="F:phosphatidylinositol-4-phosphate phosphatase activity"/>
    <property type="evidence" value="ECO:0007669"/>
    <property type="project" value="TreeGrafter"/>
</dbReference>
<dbReference type="Proteomes" id="UP000011083">
    <property type="component" value="Unassembled WGS sequence"/>
</dbReference>
<dbReference type="PROSITE" id="PS50275">
    <property type="entry name" value="SAC"/>
    <property type="match status" value="1"/>
</dbReference>
<feature type="compositionally biased region" description="Pro residues" evidence="2">
    <location>
        <begin position="1231"/>
        <end position="1245"/>
    </location>
</feature>
<feature type="region of interest" description="Disordered" evidence="2">
    <location>
        <begin position="827"/>
        <end position="861"/>
    </location>
</feature>
<protein>
    <recommendedName>
        <fullName evidence="1">phosphoinositide 5-phosphatase</fullName>
        <ecNumber evidence="1">3.1.3.36</ecNumber>
    </recommendedName>
</protein>
<dbReference type="SUPFAM" id="SSF49562">
    <property type="entry name" value="C2 domain (Calcium/lipid-binding domain, CaLB)"/>
    <property type="match status" value="1"/>
</dbReference>
<sequence>MDNSSAKQNSRPHERLLLHQNESCVILECVAKESSLMLSNPVGGAKMVPGLVIDRIKGNPATSTNFDPLLSREIFGVLGVVQLITGQYLVAIAERQEVGYINNAAIYKMAKALVVAIPRQCEYWSEEERRQEREYLKNLNNFLDQSEFYFSLDYDITRRVQHIVSMTAAERAQPLWQRVDDRFFWNKHISRSFIEAKLDEWILPVMDGFIHVEVCEVGGLIFDYILMSRRSCFRTGARYQTRGADPQGRVANFVETEQIVVYGKIQSAFVQTRGSIPVIWHQKGKGLKPKPSVQHSLFARTAFQAHFEEQMRCYGKQLLINLIDQRGNERDVGEAYETQVRLLNHPDISYIPFDFHEVCKNMKYENLQLLTNESQPYMDRFRYALVDAEGKLVTSQDGVVRTNCIDCLDRTNVVQSTLARLMLQVQLEKLGILSFVRIQEVPTLDSLLKNVWADNADIMSKQYTGTGALKTDYTRTGRRSVRGTITDGVNSTKRFMNKNFKDEEKQVSSDLFLGRFQIERRRYDELFQFDGASNSYYIATKGARLYTDGVFKFPVYLVYSPVIDPTETNTRKKLRLAAVLEVSPAGQGGGTLMSYVLTMFSKKEYSLTSLKQIIRDFSYNRALKLLFDTSARTYDYIFSSVEAREQFIQVVTGIQRSMGIEPTVYLPQPVIVDVSEGESPKLALPSQPDHHLQENISVFTASWNMESAVPPFDFSGWLEKGHDVYVIGVQNCLYAVLGDMAFSCKAHWAYVLQAHLGDEYLLLAHQNTGADGTALVLLAKKTHASKITNLRTTYAEEVRTREMMYEKKTAFAVKERLTPFMSKLTGSWKKDRDSSRMQERDRPVSLSMDKEPQGLPPSVTGISEEPKVDPKYFGEGMMALTCPWLKLELGSLIECRCDINAVISFYFNGTALCFVNTKRRDCPFKLAGKGDEDLATDFLAYHHVIWMGDISPVAVDSTKWIDLFVDEAHGSVLWRSLPECFVSHVQAHVATAAIAQAEEGKSKSVDRDDAFSSYREGGLPSGKQAHAPIGVNFQIPTLVFPPVAAKRNVSIILTDLKGERLVGSTDFMRVGRLEPYILFDAPFIEIGRRTSVQSSEFPEWREIIKLRPIFTDIGFLRQQHLRMLVMDKDTYTMDGVVGLAVISLKRACGDQPMEFSTVITMQDKPMGHLTGKIHIVLSSVMSPKADRTRSLARQGSHATSSSSMSLAAPSPLSSPVTPPLPARPHASASPRQPPAFPTKPLPPHPGSYGGDNSSPLSSPHSSGAPPLPPKTDDHGYPTSPLPQPPVASSFLSSALDTTSHITTSLSSTFTSAIDSTKQGIPSLMGWFGGGAGAAHTSPMDHHNQEVQFDPRGARSDRPQSPVGPQHHHSAPSMASSTASGSSSSAFEPSLIHFGDDSASATASSHQQQAQTKRRTETVDDLLS</sequence>
<dbReference type="InterPro" id="IPR002013">
    <property type="entry name" value="SAC_dom"/>
</dbReference>
<dbReference type="Pfam" id="PF02383">
    <property type="entry name" value="Syja_N"/>
    <property type="match status" value="1"/>
</dbReference>
<feature type="domain" description="SAC" evidence="3">
    <location>
        <begin position="139"/>
        <end position="465"/>
    </location>
</feature>
<dbReference type="GO" id="GO:0046856">
    <property type="term" value="P:phosphatidylinositol dephosphorylation"/>
    <property type="evidence" value="ECO:0007669"/>
    <property type="project" value="TreeGrafter"/>
</dbReference>
<keyword evidence="5" id="KW-1185">Reference proteome</keyword>
<dbReference type="RefSeq" id="XP_004334319.1">
    <property type="nucleotide sequence ID" value="XM_004334271.1"/>
</dbReference>
<evidence type="ECO:0000313" key="5">
    <source>
        <dbReference type="Proteomes" id="UP000011083"/>
    </source>
</evidence>
<dbReference type="EMBL" id="KB008119">
    <property type="protein sequence ID" value="ELR12306.1"/>
    <property type="molecule type" value="Genomic_DNA"/>
</dbReference>
<dbReference type="Gene3D" id="3.60.10.10">
    <property type="entry name" value="Endonuclease/exonuclease/phosphatase"/>
    <property type="match status" value="1"/>
</dbReference>
<dbReference type="InterPro" id="IPR035892">
    <property type="entry name" value="C2_domain_sf"/>
</dbReference>
<gene>
    <name evidence="4" type="ORF">ACA1_373700</name>
</gene>